<accession>A0A5M8FRA0</accession>
<dbReference type="Gene3D" id="3.60.130.10">
    <property type="entry name" value="Clavaminate synthase-like"/>
    <property type="match status" value="1"/>
</dbReference>
<dbReference type="InterPro" id="IPR003819">
    <property type="entry name" value="TauD/TfdA-like"/>
</dbReference>
<keyword evidence="3" id="KW-0223">Dioxygenase</keyword>
<evidence type="ECO:0000313" key="4">
    <source>
        <dbReference type="Proteomes" id="UP000322981"/>
    </source>
</evidence>
<dbReference type="AlphaFoldDB" id="A0A5M8FRA0"/>
<dbReference type="GO" id="GO:0016706">
    <property type="term" value="F:2-oxoglutarate-dependent dioxygenase activity"/>
    <property type="evidence" value="ECO:0007669"/>
    <property type="project" value="UniProtKB-ARBA"/>
</dbReference>
<protein>
    <submittedName>
        <fullName evidence="3">TauD/TfdA family dioxygenase</fullName>
    </submittedName>
</protein>
<name>A0A5M8FRA0_9GAMM</name>
<sequence>MPSTAGQSPFSLDNHAAYEAWRAGKLAAQPDSLDDLLVEVDDPRRLTDAEFDALAERIRRANMVVYVGRTGDDPDKDIPRLLGARFGLHRLDHNPGADDDAITSITVQSDALRRGFIPYTDRPIAWHTDGYYNGADRQINAMVLHCVRPAAQGGSNGLIDHEMLYLKLRDQDPAHIRALMHPEAMTIPPNVVDGEELRPASTGPVFSLGPRGHLHMRYTDRRRNISWRDDADTTAAVGALRALLEDETLPRFEATLQPGWGLLCNNVLHRRGRFSDTDGERPRLLYRARYYDLIDPSA</sequence>
<dbReference type="OrthoDB" id="9770519at2"/>
<dbReference type="RefSeq" id="WP_150092643.1">
    <property type="nucleotide sequence ID" value="NZ_JBFUOH010000118.1"/>
</dbReference>
<keyword evidence="4" id="KW-1185">Reference proteome</keyword>
<keyword evidence="1" id="KW-0560">Oxidoreductase</keyword>
<dbReference type="Proteomes" id="UP000322981">
    <property type="component" value="Unassembled WGS sequence"/>
</dbReference>
<gene>
    <name evidence="3" type="ORF">F2Q65_09185</name>
</gene>
<dbReference type="SUPFAM" id="SSF51197">
    <property type="entry name" value="Clavaminate synthase-like"/>
    <property type="match status" value="1"/>
</dbReference>
<comment type="caution">
    <text evidence="3">The sequence shown here is derived from an EMBL/GenBank/DDBJ whole genome shotgun (WGS) entry which is preliminary data.</text>
</comment>
<evidence type="ECO:0000313" key="3">
    <source>
        <dbReference type="EMBL" id="KAA6185265.1"/>
    </source>
</evidence>
<reference evidence="3 4" key="1">
    <citation type="submission" date="2019-09" db="EMBL/GenBank/DDBJ databases">
        <title>Whole-genome sequence of the purple sulfur bacterium Thiohalocapsa marina DSM 19078.</title>
        <authorList>
            <person name="Kyndt J.A."/>
            <person name="Meyer T.E."/>
        </authorList>
    </citation>
    <scope>NUCLEOTIDE SEQUENCE [LARGE SCALE GENOMIC DNA]</scope>
    <source>
        <strain evidence="3 4">DSM 19078</strain>
    </source>
</reference>
<organism evidence="3 4">
    <name type="scientific">Thiohalocapsa marina</name>
    <dbReference type="NCBI Taxonomy" id="424902"/>
    <lineage>
        <taxon>Bacteria</taxon>
        <taxon>Pseudomonadati</taxon>
        <taxon>Pseudomonadota</taxon>
        <taxon>Gammaproteobacteria</taxon>
        <taxon>Chromatiales</taxon>
        <taxon>Chromatiaceae</taxon>
        <taxon>Thiohalocapsa</taxon>
    </lineage>
</organism>
<dbReference type="Pfam" id="PF02668">
    <property type="entry name" value="TauD"/>
    <property type="match status" value="1"/>
</dbReference>
<evidence type="ECO:0000259" key="2">
    <source>
        <dbReference type="Pfam" id="PF02668"/>
    </source>
</evidence>
<dbReference type="EMBL" id="VWXX01000011">
    <property type="protein sequence ID" value="KAA6185265.1"/>
    <property type="molecule type" value="Genomic_DNA"/>
</dbReference>
<feature type="domain" description="TauD/TfdA-like" evidence="2">
    <location>
        <begin position="40"/>
        <end position="288"/>
    </location>
</feature>
<evidence type="ECO:0000256" key="1">
    <source>
        <dbReference type="ARBA" id="ARBA00023002"/>
    </source>
</evidence>
<proteinExistence type="predicted"/>
<dbReference type="InterPro" id="IPR042098">
    <property type="entry name" value="TauD-like_sf"/>
</dbReference>